<protein>
    <submittedName>
        <fullName evidence="4">Piso0_002188 protein</fullName>
    </submittedName>
</protein>
<feature type="chain" id="PRO_5003518728" evidence="3">
    <location>
        <begin position="22"/>
        <end position="193"/>
    </location>
</feature>
<keyword evidence="2" id="KW-0472">Membrane</keyword>
<keyword evidence="5" id="KW-1185">Reference proteome</keyword>
<feature type="signal peptide" evidence="3">
    <location>
        <begin position="1"/>
        <end position="21"/>
    </location>
</feature>
<dbReference type="HOGENOM" id="CLU_099163_0_0_1"/>
<sequence>MMNPVVTNLVLMLVMMQVSRRLDMENPDVLLYIRIGYLACQAVAVAIYLITRLKITQKNDLTTLKYVEPANPLSGEAEAKPVVTTVKEYDLKQVNQQIRSVFTSLAMMGFMHLYMKYSNPLFMQSISSVKSALESNIVKIHLFGTPASGDLKRPFKAAPGLLAGFGGGSQDAKTDKQSVENAEVSGVGGIKED</sequence>
<reference evidence="4 5" key="1">
    <citation type="journal article" date="2012" name="G3 (Bethesda)">
        <title>Pichia sorbitophila, an interspecies yeast hybrid reveals early steps of genome resolution following polyploidization.</title>
        <authorList>
            <person name="Leh Louis V."/>
            <person name="Despons L."/>
            <person name="Friedrich A."/>
            <person name="Martin T."/>
            <person name="Durrens P."/>
            <person name="Casaregola S."/>
            <person name="Neuveglise C."/>
            <person name="Fairhead C."/>
            <person name="Marck C."/>
            <person name="Cruz J.A."/>
            <person name="Straub M.L."/>
            <person name="Kugler V."/>
            <person name="Sacerdot C."/>
            <person name="Uzunov Z."/>
            <person name="Thierry A."/>
            <person name="Weiss S."/>
            <person name="Bleykasten C."/>
            <person name="De Montigny J."/>
            <person name="Jacques N."/>
            <person name="Jung P."/>
            <person name="Lemaire M."/>
            <person name="Mallet S."/>
            <person name="Morel G."/>
            <person name="Richard G.F."/>
            <person name="Sarkar A."/>
            <person name="Savel G."/>
            <person name="Schacherer J."/>
            <person name="Seret M.L."/>
            <person name="Talla E."/>
            <person name="Samson G."/>
            <person name="Jubin C."/>
            <person name="Poulain J."/>
            <person name="Vacherie B."/>
            <person name="Barbe V."/>
            <person name="Pelletier E."/>
            <person name="Sherman D.J."/>
            <person name="Westhof E."/>
            <person name="Weissenbach J."/>
            <person name="Baret P.V."/>
            <person name="Wincker P."/>
            <person name="Gaillardin C."/>
            <person name="Dujon B."/>
            <person name="Souciet J.L."/>
        </authorList>
    </citation>
    <scope>NUCLEOTIDE SEQUENCE [LARGE SCALE GENOMIC DNA]</scope>
    <source>
        <strain evidence="5">ATCC MYA-4447 / BCRC 22081 / CBS 7064 / NBRC 10061 / NRRL Y-12695</strain>
    </source>
</reference>
<dbReference type="STRING" id="559304.G8YBY0"/>
<keyword evidence="3" id="KW-0732">Signal</keyword>
<dbReference type="OMA" id="ITYSEYD"/>
<gene>
    <name evidence="4" type="primary">Piso0_002188</name>
    <name evidence="4" type="ORF">GNLVRS01_PISO0J06587g</name>
</gene>
<dbReference type="PANTHER" id="PTHR28112:SF1">
    <property type="entry name" value="SRP-INDEPENDENT TARGETING PROTEIN 3"/>
    <property type="match status" value="1"/>
</dbReference>
<evidence type="ECO:0000256" key="1">
    <source>
        <dbReference type="SAM" id="MobiDB-lite"/>
    </source>
</evidence>
<feature type="region of interest" description="Disordered" evidence="1">
    <location>
        <begin position="168"/>
        <end position="193"/>
    </location>
</feature>
<evidence type="ECO:0000313" key="5">
    <source>
        <dbReference type="Proteomes" id="UP000005222"/>
    </source>
</evidence>
<dbReference type="EMBL" id="FO082050">
    <property type="protein sequence ID" value="CCE82461.1"/>
    <property type="molecule type" value="Genomic_DNA"/>
</dbReference>
<proteinExistence type="predicted"/>
<keyword evidence="2" id="KW-0812">Transmembrane</keyword>
<dbReference type="PIRSF" id="PIRSF008756">
    <property type="entry name" value="P_tr_PHO88"/>
    <property type="match status" value="1"/>
</dbReference>
<dbReference type="Pfam" id="PF10032">
    <property type="entry name" value="Pho88"/>
    <property type="match status" value="1"/>
</dbReference>
<dbReference type="Proteomes" id="UP000005222">
    <property type="component" value="Chromosome J"/>
</dbReference>
<dbReference type="GO" id="GO:0045047">
    <property type="term" value="P:protein targeting to ER"/>
    <property type="evidence" value="ECO:0007669"/>
    <property type="project" value="InterPro"/>
</dbReference>
<dbReference type="PANTHER" id="PTHR28112">
    <property type="entry name" value="SRP-INDEPENDENT TARGETING PROTEIN 3"/>
    <property type="match status" value="1"/>
</dbReference>
<evidence type="ECO:0000256" key="2">
    <source>
        <dbReference type="SAM" id="Phobius"/>
    </source>
</evidence>
<dbReference type="GO" id="GO:0005783">
    <property type="term" value="C:endoplasmic reticulum"/>
    <property type="evidence" value="ECO:0007669"/>
    <property type="project" value="InterPro"/>
</dbReference>
<evidence type="ECO:0000256" key="3">
    <source>
        <dbReference type="SAM" id="SignalP"/>
    </source>
</evidence>
<dbReference type="InParanoid" id="G8YBY0"/>
<keyword evidence="2" id="KW-1133">Transmembrane helix</keyword>
<dbReference type="FunCoup" id="G8YBY0">
    <property type="interactions" value="418"/>
</dbReference>
<feature type="transmembrane region" description="Helical" evidence="2">
    <location>
        <begin position="31"/>
        <end position="50"/>
    </location>
</feature>
<dbReference type="GO" id="GO:0005739">
    <property type="term" value="C:mitochondrion"/>
    <property type="evidence" value="ECO:0007669"/>
    <property type="project" value="TreeGrafter"/>
</dbReference>
<dbReference type="OrthoDB" id="18139at2759"/>
<organism evidence="4 5">
    <name type="scientific">Pichia sorbitophila (strain ATCC MYA-4447 / BCRC 22081 / CBS 7064 / NBRC 10061 / NRRL Y-12695)</name>
    <name type="common">Hybrid yeast</name>
    <dbReference type="NCBI Taxonomy" id="559304"/>
    <lineage>
        <taxon>Eukaryota</taxon>
        <taxon>Fungi</taxon>
        <taxon>Dikarya</taxon>
        <taxon>Ascomycota</taxon>
        <taxon>Saccharomycotina</taxon>
        <taxon>Pichiomycetes</taxon>
        <taxon>Debaryomycetaceae</taxon>
        <taxon>Millerozyma</taxon>
    </lineage>
</organism>
<dbReference type="eggNOG" id="KOG4554">
    <property type="taxonomic scope" value="Eukaryota"/>
</dbReference>
<dbReference type="InterPro" id="IPR012098">
    <property type="entry name" value="SND3_fun"/>
</dbReference>
<accession>G8YBY0</accession>
<dbReference type="AlphaFoldDB" id="G8YBY0"/>
<name>G8YBY0_PICSO</name>
<evidence type="ECO:0000313" key="4">
    <source>
        <dbReference type="EMBL" id="CCE82461.1"/>
    </source>
</evidence>